<reference evidence="1" key="1">
    <citation type="submission" date="2018-02" db="EMBL/GenBank/DDBJ databases">
        <title>Rhizophora mucronata_Transcriptome.</title>
        <authorList>
            <person name="Meera S.P."/>
            <person name="Sreeshan A."/>
            <person name="Augustine A."/>
        </authorList>
    </citation>
    <scope>NUCLEOTIDE SEQUENCE</scope>
    <source>
        <tissue evidence="1">Leaf</tissue>
    </source>
</reference>
<name>A0A2P2LC82_RHIMU</name>
<dbReference type="AlphaFoldDB" id="A0A2P2LC82"/>
<sequence length="39" mass="4331">MVATIGRNQTTDLNLLKMILKPSNSTFFKMSSAITATWV</sequence>
<organism evidence="1">
    <name type="scientific">Rhizophora mucronata</name>
    <name type="common">Asiatic mangrove</name>
    <dbReference type="NCBI Taxonomy" id="61149"/>
    <lineage>
        <taxon>Eukaryota</taxon>
        <taxon>Viridiplantae</taxon>
        <taxon>Streptophyta</taxon>
        <taxon>Embryophyta</taxon>
        <taxon>Tracheophyta</taxon>
        <taxon>Spermatophyta</taxon>
        <taxon>Magnoliopsida</taxon>
        <taxon>eudicotyledons</taxon>
        <taxon>Gunneridae</taxon>
        <taxon>Pentapetalae</taxon>
        <taxon>rosids</taxon>
        <taxon>fabids</taxon>
        <taxon>Malpighiales</taxon>
        <taxon>Rhizophoraceae</taxon>
        <taxon>Rhizophora</taxon>
    </lineage>
</organism>
<proteinExistence type="predicted"/>
<protein>
    <submittedName>
        <fullName evidence="1">Uncharacterized protein MANES_06G084900</fullName>
    </submittedName>
</protein>
<dbReference type="EMBL" id="GGEC01035088">
    <property type="protein sequence ID" value="MBX15572.1"/>
    <property type="molecule type" value="Transcribed_RNA"/>
</dbReference>
<accession>A0A2P2LC82</accession>
<evidence type="ECO:0000313" key="1">
    <source>
        <dbReference type="EMBL" id="MBX15572.1"/>
    </source>
</evidence>